<evidence type="ECO:0000259" key="3">
    <source>
        <dbReference type="Pfam" id="PF10106"/>
    </source>
</evidence>
<reference evidence="5 6" key="1">
    <citation type="submission" date="2021-03" db="EMBL/GenBank/DDBJ databases">
        <authorList>
            <person name="Peeters C."/>
        </authorList>
    </citation>
    <scope>NUCLEOTIDE SEQUENCE [LARGE SCALE GENOMIC DNA]</scope>
    <source>
        <strain evidence="5 6">LMG 26411</strain>
    </source>
</reference>
<dbReference type="InterPro" id="IPR017847">
    <property type="entry name" value="T6SS_RhsGE_Vgr_subset"/>
</dbReference>
<dbReference type="SUPFAM" id="SSF69279">
    <property type="entry name" value="Phage tail proteins"/>
    <property type="match status" value="2"/>
</dbReference>
<feature type="domain" description="Putative type VI secretion system Rhs element associated Vgr" evidence="4">
    <location>
        <begin position="481"/>
        <end position="579"/>
    </location>
</feature>
<keyword evidence="1" id="KW-0175">Coiled coil</keyword>
<dbReference type="SUPFAM" id="SSF69349">
    <property type="entry name" value="Phage fibre proteins"/>
    <property type="match status" value="1"/>
</dbReference>
<feature type="compositionally biased region" description="Low complexity" evidence="2">
    <location>
        <begin position="837"/>
        <end position="850"/>
    </location>
</feature>
<dbReference type="Gene3D" id="2.40.50.230">
    <property type="entry name" value="Gp5 N-terminal domain"/>
    <property type="match status" value="1"/>
</dbReference>
<evidence type="ECO:0000256" key="1">
    <source>
        <dbReference type="SAM" id="Coils"/>
    </source>
</evidence>
<dbReference type="Pfam" id="PF10106">
    <property type="entry name" value="DUF2345"/>
    <property type="match status" value="1"/>
</dbReference>
<evidence type="ECO:0000256" key="2">
    <source>
        <dbReference type="SAM" id="MobiDB-lite"/>
    </source>
</evidence>
<comment type="caution">
    <text evidence="5">The sequence shown here is derived from an EMBL/GenBank/DDBJ whole genome shotgun (WGS) entry which is preliminary data.</text>
</comment>
<dbReference type="Gene3D" id="2.30.110.50">
    <property type="match status" value="1"/>
</dbReference>
<feature type="region of interest" description="Disordered" evidence="2">
    <location>
        <begin position="826"/>
        <end position="850"/>
    </location>
</feature>
<dbReference type="InterPro" id="IPR006533">
    <property type="entry name" value="T6SS_Vgr_RhsGE"/>
</dbReference>
<evidence type="ECO:0000313" key="6">
    <source>
        <dbReference type="Proteomes" id="UP000672657"/>
    </source>
</evidence>
<organism evidence="5 6">
    <name type="scientific">Cupriavidus numazuensis</name>
    <dbReference type="NCBI Taxonomy" id="221992"/>
    <lineage>
        <taxon>Bacteria</taxon>
        <taxon>Pseudomonadati</taxon>
        <taxon>Pseudomonadota</taxon>
        <taxon>Betaproteobacteria</taxon>
        <taxon>Burkholderiales</taxon>
        <taxon>Burkholderiaceae</taxon>
        <taxon>Cupriavidus</taxon>
    </lineage>
</organism>
<proteinExistence type="predicted"/>
<feature type="coiled-coil region" evidence="1">
    <location>
        <begin position="559"/>
        <end position="607"/>
    </location>
</feature>
<dbReference type="Pfam" id="PF13296">
    <property type="entry name" value="T6SS_Vgr"/>
    <property type="match status" value="1"/>
</dbReference>
<dbReference type="InterPro" id="IPR028244">
    <property type="entry name" value="T6SS_Rhs_Vgr_dom"/>
</dbReference>
<dbReference type="InterPro" id="IPR018769">
    <property type="entry name" value="VgrG2_DUF2345"/>
</dbReference>
<dbReference type="Proteomes" id="UP000672657">
    <property type="component" value="Unassembled WGS sequence"/>
</dbReference>
<accession>A0ABM8TS64</accession>
<dbReference type="Gene3D" id="4.10.220.110">
    <property type="match status" value="1"/>
</dbReference>
<evidence type="ECO:0000313" key="5">
    <source>
        <dbReference type="EMBL" id="CAG2159136.1"/>
    </source>
</evidence>
<feature type="domain" description="DUF2345" evidence="3">
    <location>
        <begin position="599"/>
        <end position="737"/>
    </location>
</feature>
<dbReference type="EMBL" id="CAJPVI010000054">
    <property type="protein sequence ID" value="CAG2159136.1"/>
    <property type="molecule type" value="Genomic_DNA"/>
</dbReference>
<evidence type="ECO:0008006" key="7">
    <source>
        <dbReference type="Google" id="ProtNLM"/>
    </source>
</evidence>
<keyword evidence="6" id="KW-1185">Reference proteome</keyword>
<evidence type="ECO:0000259" key="4">
    <source>
        <dbReference type="Pfam" id="PF13296"/>
    </source>
</evidence>
<sequence length="926" mass="99904">MAEAFGDSGRAITGRQAYFLEVPSARSAAGLSVVSFEALERLGEPYRVKVALTHPEELARADYLRKDATFVIDPGDGSEPRTFGGCITRFSRTGTTRDHSVYEMELRPKVALLTLTKASRVYQNKTAPQIIEAILRRHGLEGQQFAFRTRRQYPEHKFRLQFQMTDWDYIRLLMEQEGLYSFFVSGKFSAQFGDVFTVADDVDHYLYQPELRVPYRETAGLESGIETVFDLQTHVQTVPESFLTADYNPADAHERKSGEANIARKEKGTYGQSYVFGTHHLDAAGAKWEAQLRHEAALAGQLVYAGQSNVLSLRPARILRMDIDLPDAPNGQVITEVSHFGGRDQAYRNAYQAIPSDRRYRLPVDERQWPRIAGTLSARITSPSRYKYAYLTQDGHYVVRFDLDFDEWPHGGESVPLRLAKPFAGALQTGFHFPLIDGTEVAIGFHDGNPNRPYIAHALHNSQTSDLITSQRRWMSRNVIRTQANKLRFEDWEGQEGIKAATDYGKTQLNLGYLVDNKLGRRGGGYELRTDLKGVLRAGEGIFISADAQRGADGQALDMQAAKQQLDTAQARMKTLAEAVTRAKAVVAACEAQQALLEQQVAGLQEAVLLASAPRGMALTSGEHMQLAAGGHLFTTAGGNADTAVGGNYTVAAGNAVSLYANAQGMKLFAGKGKVELQAQADGLELTALKGVAIASTEDGITLNARKSLTLLCGGAYIKLEGGQVEIGSAGAIMLKGPLRIDGSATRQGALPLLPTQQESGMELWHTYPNGQPVKNAPFLVTFADGSTRQGRLDGNGKATLAQVPRGGGQVQYFEEDSRIQDPERKFAEAKGDAQTAKASSSGESSALPSMTGPVLCATPAFAQAAMTGGGAAAVEHLAVNVATNLATKAAGGSVASLVGKPLAAASTASLASPTATFAALNKNLL</sequence>
<dbReference type="NCBIfam" id="TIGR01646">
    <property type="entry name" value="vgr_GE"/>
    <property type="match status" value="1"/>
</dbReference>
<dbReference type="NCBIfam" id="TIGR03361">
    <property type="entry name" value="VI_Rhs_Vgr"/>
    <property type="match status" value="1"/>
</dbReference>
<protein>
    <recommendedName>
        <fullName evidence="7">Type VI secretion system tip protein VgrG</fullName>
    </recommendedName>
</protein>
<gene>
    <name evidence="5" type="ORF">LMG26411_06466</name>
</gene>
<dbReference type="SUPFAM" id="SSF69255">
    <property type="entry name" value="gp5 N-terminal domain-like"/>
    <property type="match status" value="1"/>
</dbReference>
<dbReference type="RefSeq" id="WP_211957287.1">
    <property type="nucleotide sequence ID" value="NZ_CAJPVI010000054.1"/>
</dbReference>
<dbReference type="Gene3D" id="3.55.50.10">
    <property type="entry name" value="Baseplate protein-like domains"/>
    <property type="match status" value="1"/>
</dbReference>
<dbReference type="InterPro" id="IPR037026">
    <property type="entry name" value="Vgr_OB-fold_dom_sf"/>
</dbReference>
<name>A0ABM8TS64_9BURK</name>
<dbReference type="Pfam" id="PF05954">
    <property type="entry name" value="Phage_GPD"/>
    <property type="match status" value="1"/>
</dbReference>